<dbReference type="GO" id="GO:0016020">
    <property type="term" value="C:membrane"/>
    <property type="evidence" value="ECO:0007669"/>
    <property type="project" value="UniProtKB-SubCell"/>
</dbReference>
<keyword evidence="6" id="KW-0675">Receptor</keyword>
<keyword evidence="2 5" id="KW-0812">Transmembrane</keyword>
<dbReference type="GO" id="GO:0004930">
    <property type="term" value="F:G protein-coupled receptor activity"/>
    <property type="evidence" value="ECO:0007669"/>
    <property type="project" value="InterPro"/>
</dbReference>
<dbReference type="Proteomes" id="UP000747542">
    <property type="component" value="Unassembled WGS sequence"/>
</dbReference>
<dbReference type="EMBL" id="JAHLQT010002965">
    <property type="protein sequence ID" value="KAG7176737.1"/>
    <property type="molecule type" value="Genomic_DNA"/>
</dbReference>
<dbReference type="PANTHER" id="PTHR46953:SF1">
    <property type="entry name" value="G-PROTEIN COUPLED RECEPTOR MTH-LIKE 1-RELATED"/>
    <property type="match status" value="1"/>
</dbReference>
<dbReference type="PANTHER" id="PTHR46953">
    <property type="entry name" value="G-PROTEIN COUPLED RECEPTOR MTH-LIKE 1-RELATED"/>
    <property type="match status" value="1"/>
</dbReference>
<dbReference type="Pfam" id="PF00002">
    <property type="entry name" value="7tm_2"/>
    <property type="match status" value="1"/>
</dbReference>
<proteinExistence type="predicted"/>
<organism evidence="6 7">
    <name type="scientific">Homarus americanus</name>
    <name type="common">American lobster</name>
    <dbReference type="NCBI Taxonomy" id="6706"/>
    <lineage>
        <taxon>Eukaryota</taxon>
        <taxon>Metazoa</taxon>
        <taxon>Ecdysozoa</taxon>
        <taxon>Arthropoda</taxon>
        <taxon>Crustacea</taxon>
        <taxon>Multicrustacea</taxon>
        <taxon>Malacostraca</taxon>
        <taxon>Eumalacostraca</taxon>
        <taxon>Eucarida</taxon>
        <taxon>Decapoda</taxon>
        <taxon>Pleocyemata</taxon>
        <taxon>Astacidea</taxon>
        <taxon>Nephropoidea</taxon>
        <taxon>Nephropidae</taxon>
        <taxon>Homarus</taxon>
    </lineage>
</organism>
<gene>
    <name evidence="6" type="primary">mthl1-L5</name>
    <name evidence="6" type="ORF">Hamer_G026114</name>
</gene>
<evidence type="ECO:0000256" key="3">
    <source>
        <dbReference type="ARBA" id="ARBA00022989"/>
    </source>
</evidence>
<dbReference type="InterPro" id="IPR000832">
    <property type="entry name" value="GPCR_2_secretin-like"/>
</dbReference>
<comment type="subcellular location">
    <subcellularLocation>
        <location evidence="1">Membrane</location>
        <topology evidence="1">Multi-pass membrane protein</topology>
    </subcellularLocation>
</comment>
<evidence type="ECO:0000256" key="4">
    <source>
        <dbReference type="ARBA" id="ARBA00023136"/>
    </source>
</evidence>
<keyword evidence="3 5" id="KW-1133">Transmembrane helix</keyword>
<dbReference type="InterPro" id="IPR052808">
    <property type="entry name" value="GPCR_Mth-like"/>
</dbReference>
<keyword evidence="7" id="KW-1185">Reference proteome</keyword>
<evidence type="ECO:0000256" key="5">
    <source>
        <dbReference type="SAM" id="Phobius"/>
    </source>
</evidence>
<dbReference type="AlphaFoldDB" id="A0A8J5NBN6"/>
<feature type="transmembrane region" description="Helical" evidence="5">
    <location>
        <begin position="58"/>
        <end position="79"/>
    </location>
</feature>
<keyword evidence="4 5" id="KW-0472">Membrane</keyword>
<feature type="transmembrane region" description="Helical" evidence="5">
    <location>
        <begin position="99"/>
        <end position="116"/>
    </location>
</feature>
<name>A0A8J5NBN6_HOMAM</name>
<reference evidence="6" key="1">
    <citation type="journal article" date="2021" name="Sci. Adv.">
        <title>The American lobster genome reveals insights on longevity, neural, and immune adaptations.</title>
        <authorList>
            <person name="Polinski J.M."/>
            <person name="Zimin A.V."/>
            <person name="Clark K.F."/>
            <person name="Kohn A.B."/>
            <person name="Sadowski N."/>
            <person name="Timp W."/>
            <person name="Ptitsyn A."/>
            <person name="Khanna P."/>
            <person name="Romanova D.Y."/>
            <person name="Williams P."/>
            <person name="Greenwood S.J."/>
            <person name="Moroz L.L."/>
            <person name="Walt D.R."/>
            <person name="Bodnar A.G."/>
        </authorList>
    </citation>
    <scope>NUCLEOTIDE SEQUENCE</scope>
    <source>
        <strain evidence="6">GMGI-L3</strain>
    </source>
</reference>
<comment type="caution">
    <text evidence="6">The sequence shown here is derived from an EMBL/GenBank/DDBJ whole genome shotgun (WGS) entry which is preliminary data.</text>
</comment>
<accession>A0A8J5NBN6</accession>
<feature type="transmembrane region" description="Helical" evidence="5">
    <location>
        <begin position="7"/>
        <end position="29"/>
    </location>
</feature>
<evidence type="ECO:0000256" key="2">
    <source>
        <dbReference type="ARBA" id="ARBA00022692"/>
    </source>
</evidence>
<evidence type="ECO:0000313" key="6">
    <source>
        <dbReference type="EMBL" id="KAG7176737.1"/>
    </source>
</evidence>
<evidence type="ECO:0000256" key="1">
    <source>
        <dbReference type="ARBA" id="ARBA00004141"/>
    </source>
</evidence>
<sequence length="130" mass="15091">MRQFGRWFICYNIYAWGCPVVVGLVAVLMDTLKPSGAALPYFVSPNCWFRDKASAWAYMYGIVLVLLMVNLCLFIHLAYRFKRMFNVQPSATRPRQFGLRLRVHLTLMVIMGLGWAGELRVTNFTSCNWR</sequence>
<evidence type="ECO:0000313" key="7">
    <source>
        <dbReference type="Proteomes" id="UP000747542"/>
    </source>
</evidence>
<protein>
    <submittedName>
        <fullName evidence="6">G-protein coupled receptor Mth-like 1-like 5</fullName>
    </submittedName>
</protein>
<dbReference type="Gene3D" id="1.20.1070.10">
    <property type="entry name" value="Rhodopsin 7-helix transmembrane proteins"/>
    <property type="match status" value="1"/>
</dbReference>